<evidence type="ECO:0000313" key="2">
    <source>
        <dbReference type="EMBL" id="AEI39987.1"/>
    </source>
</evidence>
<reference evidence="2 3" key="2">
    <citation type="journal article" date="2013" name="Genome Announc.">
        <title>Genome Sequence of Growth-Improving Paenibacillus mucilaginosus Strain KNP414.</title>
        <authorList>
            <person name="Lu J.J."/>
            <person name="Wang J.F."/>
            <person name="Hu X.F."/>
        </authorList>
    </citation>
    <scope>NUCLEOTIDE SEQUENCE [LARGE SCALE GENOMIC DNA]</scope>
    <source>
        <strain evidence="2 3">KNP414</strain>
    </source>
</reference>
<dbReference type="RefSeq" id="WP_013915149.1">
    <property type="nucleotide sequence ID" value="NC_015690.1"/>
</dbReference>
<dbReference type="AlphaFoldDB" id="F8FL68"/>
<name>F8FL68_PAEMK</name>
<gene>
    <name evidence="2" type="ordered locus">KNP414_01423</name>
</gene>
<dbReference type="Gene3D" id="3.30.450.40">
    <property type="match status" value="1"/>
</dbReference>
<organism evidence="2 3">
    <name type="scientific">Paenibacillus mucilaginosus (strain KNP414)</name>
    <dbReference type="NCBI Taxonomy" id="1036673"/>
    <lineage>
        <taxon>Bacteria</taxon>
        <taxon>Bacillati</taxon>
        <taxon>Bacillota</taxon>
        <taxon>Bacilli</taxon>
        <taxon>Bacillales</taxon>
        <taxon>Paenibacillaceae</taxon>
        <taxon>Paenibacillus</taxon>
    </lineage>
</organism>
<dbReference type="PATRIC" id="fig|1036673.3.peg.1247"/>
<accession>F8FL68</accession>
<dbReference type="SUPFAM" id="SSF55781">
    <property type="entry name" value="GAF domain-like"/>
    <property type="match status" value="1"/>
</dbReference>
<evidence type="ECO:0000259" key="1">
    <source>
        <dbReference type="Pfam" id="PF13185"/>
    </source>
</evidence>
<dbReference type="KEGG" id="pms:KNP414_01423"/>
<feature type="domain" description="GAF" evidence="1">
    <location>
        <begin position="5"/>
        <end position="135"/>
    </location>
</feature>
<sequence>MKKIQELFDRLRTETGSDFVGIAVTDGSHRQGRWIGASGSQNDRYRHMVLKPGRGLAGTALLTARSVTGRAGSGPRAAGSAECPLMLAEGLSSAAAVPIRHLGRMLGVLYVGMRQEHEYTSGSLTVLEARAETIGGQLRDGGFAGEPHRNHS</sequence>
<dbReference type="Proteomes" id="UP000006620">
    <property type="component" value="Chromosome"/>
</dbReference>
<dbReference type="HOGENOM" id="CLU_141530_0_0_9"/>
<reference evidence="3" key="1">
    <citation type="submission" date="2011-06" db="EMBL/GenBank/DDBJ databases">
        <title>Complete genome sequence of Paenibacillus mucilaginosus KNP414.</title>
        <authorList>
            <person name="Wang J."/>
            <person name="Hu S."/>
            <person name="Hu X."/>
            <person name="Zhang B."/>
            <person name="Dong D."/>
            <person name="Zhang S."/>
            <person name="Zhao K."/>
            <person name="Wu D."/>
        </authorList>
    </citation>
    <scope>NUCLEOTIDE SEQUENCE [LARGE SCALE GENOMIC DNA]</scope>
    <source>
        <strain evidence="3">KNP414</strain>
    </source>
</reference>
<protein>
    <recommendedName>
        <fullName evidence="1">GAF domain-containing protein</fullName>
    </recommendedName>
</protein>
<dbReference type="InterPro" id="IPR003018">
    <property type="entry name" value="GAF"/>
</dbReference>
<evidence type="ECO:0000313" key="3">
    <source>
        <dbReference type="Proteomes" id="UP000006620"/>
    </source>
</evidence>
<dbReference type="InterPro" id="IPR029016">
    <property type="entry name" value="GAF-like_dom_sf"/>
</dbReference>
<proteinExistence type="predicted"/>
<dbReference type="Pfam" id="PF13185">
    <property type="entry name" value="GAF_2"/>
    <property type="match status" value="1"/>
</dbReference>
<dbReference type="EMBL" id="CP002869">
    <property type="protein sequence ID" value="AEI39987.1"/>
    <property type="molecule type" value="Genomic_DNA"/>
</dbReference>